<name>A0A0A9H0T5_ARUDO</name>
<accession>A0A0A9H0T5</accession>
<proteinExistence type="predicted"/>
<organism evidence="1">
    <name type="scientific">Arundo donax</name>
    <name type="common">Giant reed</name>
    <name type="synonym">Donax arundinaceus</name>
    <dbReference type="NCBI Taxonomy" id="35708"/>
    <lineage>
        <taxon>Eukaryota</taxon>
        <taxon>Viridiplantae</taxon>
        <taxon>Streptophyta</taxon>
        <taxon>Embryophyta</taxon>
        <taxon>Tracheophyta</taxon>
        <taxon>Spermatophyta</taxon>
        <taxon>Magnoliopsida</taxon>
        <taxon>Liliopsida</taxon>
        <taxon>Poales</taxon>
        <taxon>Poaceae</taxon>
        <taxon>PACMAD clade</taxon>
        <taxon>Arundinoideae</taxon>
        <taxon>Arundineae</taxon>
        <taxon>Arundo</taxon>
    </lineage>
</organism>
<reference evidence="1" key="1">
    <citation type="submission" date="2014-09" db="EMBL/GenBank/DDBJ databases">
        <authorList>
            <person name="Magalhaes I.L.F."/>
            <person name="Oliveira U."/>
            <person name="Santos F.R."/>
            <person name="Vidigal T.H.D.A."/>
            <person name="Brescovit A.D."/>
            <person name="Santos A.J."/>
        </authorList>
    </citation>
    <scope>NUCLEOTIDE SEQUENCE</scope>
    <source>
        <tissue evidence="1">Shoot tissue taken approximately 20 cm above the soil surface</tissue>
    </source>
</reference>
<reference evidence="1" key="2">
    <citation type="journal article" date="2015" name="Data Brief">
        <title>Shoot transcriptome of the giant reed, Arundo donax.</title>
        <authorList>
            <person name="Barrero R.A."/>
            <person name="Guerrero F.D."/>
            <person name="Moolhuijzen P."/>
            <person name="Goolsby J.A."/>
            <person name="Tidwell J."/>
            <person name="Bellgard S.E."/>
            <person name="Bellgard M.I."/>
        </authorList>
    </citation>
    <scope>NUCLEOTIDE SEQUENCE</scope>
    <source>
        <tissue evidence="1">Shoot tissue taken approximately 20 cm above the soil surface</tissue>
    </source>
</reference>
<evidence type="ECO:0000313" key="1">
    <source>
        <dbReference type="EMBL" id="JAE29399.1"/>
    </source>
</evidence>
<dbReference type="EMBL" id="GBRH01168497">
    <property type="protein sequence ID" value="JAE29399.1"/>
    <property type="molecule type" value="Transcribed_RNA"/>
</dbReference>
<dbReference type="AlphaFoldDB" id="A0A0A9H0T5"/>
<protein>
    <submittedName>
        <fullName evidence="1">Uncharacterized protein</fullName>
    </submittedName>
</protein>
<sequence length="44" mass="5173">MVRLMMVYRHMCCDALEFVLIPVWDPKNRFVGHVIGISAPEPWD</sequence>